<evidence type="ECO:0000256" key="6">
    <source>
        <dbReference type="ARBA" id="ARBA00023316"/>
    </source>
</evidence>
<organism evidence="12 13">
    <name type="scientific">Novosphingobium sediminicola</name>
    <dbReference type="NCBI Taxonomy" id="563162"/>
    <lineage>
        <taxon>Bacteria</taxon>
        <taxon>Pseudomonadati</taxon>
        <taxon>Pseudomonadota</taxon>
        <taxon>Alphaproteobacteria</taxon>
        <taxon>Sphingomonadales</taxon>
        <taxon>Sphingomonadaceae</taxon>
        <taxon>Novosphingobium</taxon>
    </lineage>
</organism>
<dbReference type="Proteomes" id="UP000548867">
    <property type="component" value="Unassembled WGS sequence"/>
</dbReference>
<comment type="PTM">
    <text evidence="7">Carboxylation is probably crucial for Mg(2+) binding and, consequently, for the gamma-phosphate positioning of ATP.</text>
</comment>
<dbReference type="InterPro" id="IPR004101">
    <property type="entry name" value="Mur_ligase_C"/>
</dbReference>
<keyword evidence="13" id="KW-1185">Reference proteome</keyword>
<evidence type="ECO:0000313" key="12">
    <source>
        <dbReference type="EMBL" id="MBB3955015.1"/>
    </source>
</evidence>
<dbReference type="SUPFAM" id="SSF63418">
    <property type="entry name" value="MurE/MurF N-terminal domain"/>
    <property type="match status" value="1"/>
</dbReference>
<keyword evidence="7" id="KW-0963">Cytoplasm</keyword>
<dbReference type="UniPathway" id="UPA00219"/>
<dbReference type="GO" id="GO:0008360">
    <property type="term" value="P:regulation of cell shape"/>
    <property type="evidence" value="ECO:0007669"/>
    <property type="project" value="UniProtKB-KW"/>
</dbReference>
<dbReference type="InterPro" id="IPR036565">
    <property type="entry name" value="Mur-like_cat_sf"/>
</dbReference>
<dbReference type="SUPFAM" id="SSF53623">
    <property type="entry name" value="MurD-like peptide ligases, catalytic domain"/>
    <property type="match status" value="1"/>
</dbReference>
<dbReference type="NCBIfam" id="NF001126">
    <property type="entry name" value="PRK00139.1-4"/>
    <property type="match status" value="1"/>
</dbReference>
<keyword evidence="7 12" id="KW-0436">Ligase</keyword>
<keyword evidence="6 7" id="KW-0961">Cell wall biogenesis/degradation</keyword>
<feature type="binding site" evidence="7">
    <location>
        <position position="470"/>
    </location>
    <ligand>
        <name>meso-2,6-diaminopimelate</name>
        <dbReference type="ChEBI" id="CHEBI:57791"/>
    </ligand>
</feature>
<dbReference type="GO" id="GO:0005524">
    <property type="term" value="F:ATP binding"/>
    <property type="evidence" value="ECO:0007669"/>
    <property type="project" value="UniProtKB-UniRule"/>
</dbReference>
<feature type="binding site" evidence="7">
    <location>
        <begin position="124"/>
        <end position="130"/>
    </location>
    <ligand>
        <name>ATP</name>
        <dbReference type="ChEBI" id="CHEBI:30616"/>
    </ligand>
</feature>
<keyword evidence="7" id="KW-0067">ATP-binding</keyword>
<dbReference type="Pfam" id="PF02875">
    <property type="entry name" value="Mur_ligase_C"/>
    <property type="match status" value="1"/>
</dbReference>
<feature type="binding site" evidence="7">
    <location>
        <position position="193"/>
    </location>
    <ligand>
        <name>UDP-N-acetyl-alpha-D-muramoyl-L-alanyl-D-glutamate</name>
        <dbReference type="ChEBI" id="CHEBI:83900"/>
    </ligand>
</feature>
<name>A0A7W6G6D0_9SPHN</name>
<evidence type="ECO:0000259" key="9">
    <source>
        <dbReference type="Pfam" id="PF01225"/>
    </source>
</evidence>
<dbReference type="InterPro" id="IPR035911">
    <property type="entry name" value="MurE/MurF_N"/>
</dbReference>
<comment type="pathway">
    <text evidence="7 8">Cell wall biogenesis; peptidoglycan biosynthesis.</text>
</comment>
<keyword evidence="5 7" id="KW-0131">Cell cycle</keyword>
<evidence type="ECO:0000256" key="5">
    <source>
        <dbReference type="ARBA" id="ARBA00023306"/>
    </source>
</evidence>
<feature type="binding site" evidence="7">
    <location>
        <position position="199"/>
    </location>
    <ligand>
        <name>UDP-N-acetyl-alpha-D-muramoyl-L-alanyl-D-glutamate</name>
        <dbReference type="ChEBI" id="CHEBI:83900"/>
    </ligand>
</feature>
<dbReference type="Pfam" id="PF01225">
    <property type="entry name" value="Mur_ligase"/>
    <property type="match status" value="1"/>
</dbReference>
<evidence type="ECO:0000259" key="11">
    <source>
        <dbReference type="Pfam" id="PF08245"/>
    </source>
</evidence>
<dbReference type="Pfam" id="PF08245">
    <property type="entry name" value="Mur_ligase_M"/>
    <property type="match status" value="1"/>
</dbReference>
<proteinExistence type="inferred from homology"/>
<dbReference type="InterPro" id="IPR005761">
    <property type="entry name" value="UDP-N-AcMur-Glu-dNH2Pim_ligase"/>
</dbReference>
<dbReference type="SUPFAM" id="SSF53244">
    <property type="entry name" value="MurD-like peptide ligases, peptide-binding domain"/>
    <property type="match status" value="1"/>
</dbReference>
<feature type="binding site" evidence="7">
    <location>
        <position position="397"/>
    </location>
    <ligand>
        <name>meso-2,6-diaminopimelate</name>
        <dbReference type="ChEBI" id="CHEBI:57791"/>
    </ligand>
</feature>
<evidence type="ECO:0000256" key="3">
    <source>
        <dbReference type="ARBA" id="ARBA00022960"/>
    </source>
</evidence>
<dbReference type="NCBIfam" id="TIGR01085">
    <property type="entry name" value="murE"/>
    <property type="match status" value="1"/>
</dbReference>
<feature type="domain" description="Mur ligase central" evidence="11">
    <location>
        <begin position="122"/>
        <end position="325"/>
    </location>
</feature>
<dbReference type="Gene3D" id="3.90.190.20">
    <property type="entry name" value="Mur ligase, C-terminal domain"/>
    <property type="match status" value="1"/>
</dbReference>
<evidence type="ECO:0000256" key="1">
    <source>
        <dbReference type="ARBA" id="ARBA00005898"/>
    </source>
</evidence>
<gene>
    <name evidence="7" type="primary">murE</name>
    <name evidence="12" type="ORF">GGR38_001964</name>
</gene>
<protein>
    <recommendedName>
        <fullName evidence="7">UDP-N-acetylmuramoyl-L-alanyl-D-glutamate--2,6-diaminopimelate ligase</fullName>
        <ecNumber evidence="7">6.3.2.13</ecNumber>
    </recommendedName>
    <alternativeName>
        <fullName evidence="7">Meso-A2pm-adding enzyme</fullName>
    </alternativeName>
    <alternativeName>
        <fullName evidence="7">Meso-diaminopimelate-adding enzyme</fullName>
    </alternativeName>
    <alternativeName>
        <fullName evidence="7">UDP-MurNAc-L-Ala-D-Glu:meso-diaminopimelate ligase</fullName>
    </alternativeName>
    <alternativeName>
        <fullName evidence="7">UDP-MurNAc-tripeptide synthetase</fullName>
    </alternativeName>
    <alternativeName>
        <fullName evidence="7">UDP-N-acetylmuramyl-tripeptide synthetase</fullName>
    </alternativeName>
</protein>
<dbReference type="Gene3D" id="3.40.1390.10">
    <property type="entry name" value="MurE/MurF, N-terminal domain"/>
    <property type="match status" value="1"/>
</dbReference>
<dbReference type="InterPro" id="IPR036615">
    <property type="entry name" value="Mur_ligase_C_dom_sf"/>
</dbReference>
<evidence type="ECO:0000256" key="2">
    <source>
        <dbReference type="ARBA" id="ARBA00022618"/>
    </source>
</evidence>
<feature type="modified residue" description="N6-carboxylysine" evidence="7">
    <location>
        <position position="233"/>
    </location>
</feature>
<feature type="binding site" evidence="7">
    <location>
        <position position="474"/>
    </location>
    <ligand>
        <name>meso-2,6-diaminopimelate</name>
        <dbReference type="ChEBI" id="CHEBI:57791"/>
    </ligand>
</feature>
<evidence type="ECO:0000256" key="8">
    <source>
        <dbReference type="RuleBase" id="RU004135"/>
    </source>
</evidence>
<dbReference type="EMBL" id="JACIDX010000006">
    <property type="protein sequence ID" value="MBB3955015.1"/>
    <property type="molecule type" value="Genomic_DNA"/>
</dbReference>
<comment type="cofactor">
    <cofactor evidence="7">
        <name>Mg(2+)</name>
        <dbReference type="ChEBI" id="CHEBI:18420"/>
    </cofactor>
</comment>
<evidence type="ECO:0000256" key="7">
    <source>
        <dbReference type="HAMAP-Rule" id="MF_00208"/>
    </source>
</evidence>
<comment type="caution">
    <text evidence="12">The sequence shown here is derived from an EMBL/GenBank/DDBJ whole genome shotgun (WGS) entry which is preliminary data.</text>
</comment>
<dbReference type="RefSeq" id="WP_183624952.1">
    <property type="nucleotide sequence ID" value="NZ_JACIDX010000006.1"/>
</dbReference>
<feature type="domain" description="Mur ligase N-terminal catalytic" evidence="9">
    <location>
        <begin position="36"/>
        <end position="112"/>
    </location>
</feature>
<reference evidence="12 13" key="1">
    <citation type="submission" date="2020-08" db="EMBL/GenBank/DDBJ databases">
        <title>Genomic Encyclopedia of Type Strains, Phase IV (KMG-IV): sequencing the most valuable type-strain genomes for metagenomic binning, comparative biology and taxonomic classification.</title>
        <authorList>
            <person name="Goeker M."/>
        </authorList>
    </citation>
    <scope>NUCLEOTIDE SEQUENCE [LARGE SCALE GENOMIC DNA]</scope>
    <source>
        <strain evidence="12 13">DSM 27057</strain>
    </source>
</reference>
<comment type="function">
    <text evidence="7">Catalyzes the addition of meso-diaminopimelic acid to the nucleotide precursor UDP-N-acetylmuramoyl-L-alanyl-D-glutamate (UMAG) in the biosynthesis of bacterial cell-wall peptidoglycan.</text>
</comment>
<evidence type="ECO:0000256" key="4">
    <source>
        <dbReference type="ARBA" id="ARBA00022984"/>
    </source>
</evidence>
<comment type="caution">
    <text evidence="7">Lacks conserved residue(s) required for the propagation of feature annotation.</text>
</comment>
<feature type="binding site" evidence="7">
    <location>
        <begin position="421"/>
        <end position="424"/>
    </location>
    <ligand>
        <name>meso-2,6-diaminopimelate</name>
        <dbReference type="ChEBI" id="CHEBI:57791"/>
    </ligand>
</feature>
<dbReference type="GO" id="GO:0005737">
    <property type="term" value="C:cytoplasm"/>
    <property type="evidence" value="ECO:0007669"/>
    <property type="project" value="UniProtKB-SubCell"/>
</dbReference>
<dbReference type="GO" id="GO:0008765">
    <property type="term" value="F:UDP-N-acetylmuramoylalanyl-D-glutamate-2,6-diaminopimelate ligase activity"/>
    <property type="evidence" value="ECO:0007669"/>
    <property type="project" value="UniProtKB-UniRule"/>
</dbReference>
<dbReference type="GO" id="GO:0071555">
    <property type="term" value="P:cell wall organization"/>
    <property type="evidence" value="ECO:0007669"/>
    <property type="project" value="UniProtKB-KW"/>
</dbReference>
<keyword evidence="2 7" id="KW-0132">Cell division</keyword>
<sequence>MRLTDLILGGNKVEAGDIDVTGFGVGAGNAVGDVDVTGFAIDNRKVAPGNVFGAFVGATVNGEDFIAQAVRAGAVAVVARPQARGAIEAAGALALVDENPRRAFARLAAPFYAPLPETLVAVTGTNGKTSTVEMLRQIWRMAGHSAASIGTLGITTADETTYTGLTTPDIVTFLANLAGLAREGVSHVAYEASSHGLSQYRSEGPRVIAGAFTNLSRDHLDYHATMEDYFAAKMRLFDEVVVDGGSAVVWADDAWSEQAIAHVRARGLRLITVGEDGEAIRLIRREPGPLGQVLTIVHEGVERRINLPLIGAYQAANALVAAGLALASGLNAAQVFDALGRLAPVRGRLERAAINAAGAPAYVDYAHTPDALEAAIAALRPHTKGRLIVVFGAGGDRDAGKRAPMGTIVGEQADIAIVTDDNPRGEDPAAIRKAVIAGAPQRLIEIGDRREAIFQGTARAKRDDILLIAGKGHEQGQIIGRGPDARVLPFDDVTVAREAAGEKV</sequence>
<dbReference type="InterPro" id="IPR013221">
    <property type="entry name" value="Mur_ligase_cen"/>
</dbReference>
<dbReference type="EC" id="6.3.2.13" evidence="7"/>
<dbReference type="AlphaFoldDB" id="A0A7W6G6D0"/>
<keyword evidence="7" id="KW-0547">Nucleotide-binding</keyword>
<dbReference type="NCBIfam" id="NF001124">
    <property type="entry name" value="PRK00139.1-2"/>
    <property type="match status" value="1"/>
</dbReference>
<dbReference type="GO" id="GO:0051301">
    <property type="term" value="P:cell division"/>
    <property type="evidence" value="ECO:0007669"/>
    <property type="project" value="UniProtKB-KW"/>
</dbReference>
<feature type="short sequence motif" description="Meso-diaminopimelate recognition motif" evidence="7">
    <location>
        <begin position="421"/>
        <end position="424"/>
    </location>
</feature>
<dbReference type="PANTHER" id="PTHR23135">
    <property type="entry name" value="MUR LIGASE FAMILY MEMBER"/>
    <property type="match status" value="1"/>
</dbReference>
<dbReference type="InterPro" id="IPR000713">
    <property type="entry name" value="Mur_ligase_N"/>
</dbReference>
<dbReference type="Gene3D" id="3.40.1190.10">
    <property type="entry name" value="Mur-like, catalytic domain"/>
    <property type="match status" value="1"/>
</dbReference>
<comment type="subcellular location">
    <subcellularLocation>
        <location evidence="7 8">Cytoplasm</location>
    </subcellularLocation>
</comment>
<evidence type="ECO:0000313" key="13">
    <source>
        <dbReference type="Proteomes" id="UP000548867"/>
    </source>
</evidence>
<keyword evidence="4 7" id="KW-0573">Peptidoglycan synthesis</keyword>
<feature type="binding site" evidence="7">
    <location>
        <position position="201"/>
    </location>
    <ligand>
        <name>UDP-N-acetyl-alpha-D-muramoyl-L-alanyl-D-glutamate</name>
        <dbReference type="ChEBI" id="CHEBI:83900"/>
    </ligand>
</feature>
<feature type="domain" description="Mur ligase C-terminal" evidence="10">
    <location>
        <begin position="347"/>
        <end position="472"/>
    </location>
</feature>
<comment type="catalytic activity">
    <reaction evidence="7">
        <text>UDP-N-acetyl-alpha-D-muramoyl-L-alanyl-D-glutamate + meso-2,6-diaminopimelate + ATP = UDP-N-acetyl-alpha-D-muramoyl-L-alanyl-gamma-D-glutamyl-meso-2,6-diaminopimelate + ADP + phosphate + H(+)</text>
        <dbReference type="Rhea" id="RHEA:23676"/>
        <dbReference type="ChEBI" id="CHEBI:15378"/>
        <dbReference type="ChEBI" id="CHEBI:30616"/>
        <dbReference type="ChEBI" id="CHEBI:43474"/>
        <dbReference type="ChEBI" id="CHEBI:57791"/>
        <dbReference type="ChEBI" id="CHEBI:83900"/>
        <dbReference type="ChEBI" id="CHEBI:83905"/>
        <dbReference type="ChEBI" id="CHEBI:456216"/>
        <dbReference type="EC" id="6.3.2.13"/>
    </reaction>
</comment>
<comment type="similarity">
    <text evidence="1 7">Belongs to the MurCDEF family. MurE subfamily.</text>
</comment>
<dbReference type="PANTHER" id="PTHR23135:SF4">
    <property type="entry name" value="UDP-N-ACETYLMURAMOYL-L-ALANYL-D-GLUTAMATE--2,6-DIAMINOPIMELATE LIGASE MURE HOMOLOG, CHLOROPLASTIC"/>
    <property type="match status" value="1"/>
</dbReference>
<dbReference type="GO" id="GO:0009252">
    <property type="term" value="P:peptidoglycan biosynthetic process"/>
    <property type="evidence" value="ECO:0007669"/>
    <property type="project" value="UniProtKB-UniRule"/>
</dbReference>
<dbReference type="HAMAP" id="MF_00208">
    <property type="entry name" value="MurE"/>
    <property type="match status" value="1"/>
</dbReference>
<evidence type="ECO:0000259" key="10">
    <source>
        <dbReference type="Pfam" id="PF02875"/>
    </source>
</evidence>
<feature type="binding site" evidence="7">
    <location>
        <begin position="166"/>
        <end position="167"/>
    </location>
    <ligand>
        <name>UDP-N-acetyl-alpha-D-muramoyl-L-alanyl-D-glutamate</name>
        <dbReference type="ChEBI" id="CHEBI:83900"/>
    </ligand>
</feature>
<keyword evidence="3 7" id="KW-0133">Cell shape</keyword>
<keyword evidence="7" id="KW-0460">Magnesium</keyword>
<dbReference type="GO" id="GO:0000287">
    <property type="term" value="F:magnesium ion binding"/>
    <property type="evidence" value="ECO:0007669"/>
    <property type="project" value="UniProtKB-UniRule"/>
</dbReference>
<accession>A0A7W6G6D0</accession>